<evidence type="ECO:0000313" key="2">
    <source>
        <dbReference type="EMBL" id="JAD57200.1"/>
    </source>
</evidence>
<feature type="chain" id="PRO_5002062828" evidence="1">
    <location>
        <begin position="19"/>
        <end position="43"/>
    </location>
</feature>
<name>A0A0A9B7M5_ARUDO</name>
<sequence length="43" mass="4900">MLIFDLVHLFALIPWVSWHSCAVPVRSKTINVSSWLSFAAVTR</sequence>
<reference evidence="2" key="2">
    <citation type="journal article" date="2015" name="Data Brief">
        <title>Shoot transcriptome of the giant reed, Arundo donax.</title>
        <authorList>
            <person name="Barrero R.A."/>
            <person name="Guerrero F.D."/>
            <person name="Moolhuijzen P."/>
            <person name="Goolsby J.A."/>
            <person name="Tidwell J."/>
            <person name="Bellgard S.E."/>
            <person name="Bellgard M.I."/>
        </authorList>
    </citation>
    <scope>NUCLEOTIDE SEQUENCE</scope>
    <source>
        <tissue evidence="2">Shoot tissue taken approximately 20 cm above the soil surface</tissue>
    </source>
</reference>
<dbReference type="EMBL" id="GBRH01240695">
    <property type="protein sequence ID" value="JAD57200.1"/>
    <property type="molecule type" value="Transcribed_RNA"/>
</dbReference>
<proteinExistence type="predicted"/>
<accession>A0A0A9B7M5</accession>
<dbReference type="AlphaFoldDB" id="A0A0A9B7M5"/>
<feature type="signal peptide" evidence="1">
    <location>
        <begin position="1"/>
        <end position="18"/>
    </location>
</feature>
<protein>
    <submittedName>
        <fullName evidence="2">Uncharacterized protein</fullName>
    </submittedName>
</protein>
<reference evidence="2" key="1">
    <citation type="submission" date="2014-09" db="EMBL/GenBank/DDBJ databases">
        <authorList>
            <person name="Magalhaes I.L.F."/>
            <person name="Oliveira U."/>
            <person name="Santos F.R."/>
            <person name="Vidigal T.H.D.A."/>
            <person name="Brescovit A.D."/>
            <person name="Santos A.J."/>
        </authorList>
    </citation>
    <scope>NUCLEOTIDE SEQUENCE</scope>
    <source>
        <tissue evidence="2">Shoot tissue taken approximately 20 cm above the soil surface</tissue>
    </source>
</reference>
<evidence type="ECO:0000256" key="1">
    <source>
        <dbReference type="SAM" id="SignalP"/>
    </source>
</evidence>
<organism evidence="2">
    <name type="scientific">Arundo donax</name>
    <name type="common">Giant reed</name>
    <name type="synonym">Donax arundinaceus</name>
    <dbReference type="NCBI Taxonomy" id="35708"/>
    <lineage>
        <taxon>Eukaryota</taxon>
        <taxon>Viridiplantae</taxon>
        <taxon>Streptophyta</taxon>
        <taxon>Embryophyta</taxon>
        <taxon>Tracheophyta</taxon>
        <taxon>Spermatophyta</taxon>
        <taxon>Magnoliopsida</taxon>
        <taxon>Liliopsida</taxon>
        <taxon>Poales</taxon>
        <taxon>Poaceae</taxon>
        <taxon>PACMAD clade</taxon>
        <taxon>Arundinoideae</taxon>
        <taxon>Arundineae</taxon>
        <taxon>Arundo</taxon>
    </lineage>
</organism>
<keyword evidence="1" id="KW-0732">Signal</keyword>